<feature type="transmembrane region" description="Helical" evidence="1">
    <location>
        <begin position="63"/>
        <end position="81"/>
    </location>
</feature>
<dbReference type="EMBL" id="LCDD01000003">
    <property type="protein sequence ID" value="KKS47705.1"/>
    <property type="molecule type" value="Genomic_DNA"/>
</dbReference>
<evidence type="ECO:0000256" key="1">
    <source>
        <dbReference type="SAM" id="Phobius"/>
    </source>
</evidence>
<proteinExistence type="predicted"/>
<dbReference type="AlphaFoldDB" id="A0A0G0ZG36"/>
<protein>
    <submittedName>
        <fullName evidence="2">Uncharacterized protein</fullName>
    </submittedName>
</protein>
<name>A0A0G0ZG36_9BACT</name>
<organism evidence="2 3">
    <name type="scientific">Candidatus Gottesmanbacteria bacterium GW2011_GWA2_42_18</name>
    <dbReference type="NCBI Taxonomy" id="1618442"/>
    <lineage>
        <taxon>Bacteria</taxon>
        <taxon>Candidatus Gottesmaniibacteriota</taxon>
    </lineage>
</organism>
<keyword evidence="1" id="KW-0812">Transmembrane</keyword>
<gene>
    <name evidence="2" type="ORF">UV09_C0003G0050</name>
</gene>
<comment type="caution">
    <text evidence="2">The sequence shown here is derived from an EMBL/GenBank/DDBJ whole genome shotgun (WGS) entry which is preliminary data.</text>
</comment>
<reference evidence="2 3" key="1">
    <citation type="journal article" date="2015" name="Nature">
        <title>rRNA introns, odd ribosomes, and small enigmatic genomes across a large radiation of phyla.</title>
        <authorList>
            <person name="Brown C.T."/>
            <person name="Hug L.A."/>
            <person name="Thomas B.C."/>
            <person name="Sharon I."/>
            <person name="Castelle C.J."/>
            <person name="Singh A."/>
            <person name="Wilkins M.J."/>
            <person name="Williams K.H."/>
            <person name="Banfield J.F."/>
        </authorList>
    </citation>
    <scope>NUCLEOTIDE SEQUENCE [LARGE SCALE GENOMIC DNA]</scope>
</reference>
<keyword evidence="1" id="KW-1133">Transmembrane helix</keyword>
<evidence type="ECO:0000313" key="2">
    <source>
        <dbReference type="EMBL" id="KKS47705.1"/>
    </source>
</evidence>
<keyword evidence="1" id="KW-0472">Membrane</keyword>
<evidence type="ECO:0000313" key="3">
    <source>
        <dbReference type="Proteomes" id="UP000034320"/>
    </source>
</evidence>
<feature type="transmembrane region" description="Helical" evidence="1">
    <location>
        <begin position="87"/>
        <end position="103"/>
    </location>
</feature>
<accession>A0A0G0ZG36</accession>
<feature type="transmembrane region" description="Helical" evidence="1">
    <location>
        <begin position="38"/>
        <end position="56"/>
    </location>
</feature>
<dbReference type="Proteomes" id="UP000034320">
    <property type="component" value="Unassembled WGS sequence"/>
</dbReference>
<sequence length="104" mass="11402">MLLILLTVIILLWLVGFISIPTTSFLTSPFFYLNGRPIGLWDLIVFSVLIWVVSILPQPVKGGVILLLLLWILSLLGILVFSGMGSVLLLLLIVAVILHILGLV</sequence>